<dbReference type="AlphaFoldDB" id="A0A0C9ZI21"/>
<feature type="domain" description="Nicotinate/nicotinamide phosphoribosyltransferase" evidence="9">
    <location>
        <begin position="175"/>
        <end position="416"/>
    </location>
</feature>
<reference evidence="12" key="2">
    <citation type="submission" date="2015-01" db="EMBL/GenBank/DDBJ databases">
        <title>Evolutionary Origins and Diversification of the Mycorrhizal Mutualists.</title>
        <authorList>
            <consortium name="DOE Joint Genome Institute"/>
            <consortium name="Mycorrhizal Genomics Consortium"/>
            <person name="Kohler A."/>
            <person name="Kuo A."/>
            <person name="Nagy L.G."/>
            <person name="Floudas D."/>
            <person name="Copeland A."/>
            <person name="Barry K.W."/>
            <person name="Cichocki N."/>
            <person name="Veneault-Fourrey C."/>
            <person name="LaButti K."/>
            <person name="Lindquist E.A."/>
            <person name="Lipzen A."/>
            <person name="Lundell T."/>
            <person name="Morin E."/>
            <person name="Murat C."/>
            <person name="Riley R."/>
            <person name="Ohm R."/>
            <person name="Sun H."/>
            <person name="Tunlid A."/>
            <person name="Henrissat B."/>
            <person name="Grigoriev I.V."/>
            <person name="Hibbett D.S."/>
            <person name="Martin F."/>
        </authorList>
    </citation>
    <scope>NUCLEOTIDE SEQUENCE [LARGE SCALE GENOMIC DNA]</scope>
    <source>
        <strain evidence="12">441</strain>
    </source>
</reference>
<dbReference type="InterPro" id="IPR036068">
    <property type="entry name" value="Nicotinate_pribotase-like_C"/>
</dbReference>
<evidence type="ECO:0000259" key="10">
    <source>
        <dbReference type="Pfam" id="PF17767"/>
    </source>
</evidence>
<dbReference type="InterPro" id="IPR006406">
    <property type="entry name" value="Nic_PRibTrfase"/>
</dbReference>
<dbReference type="Proteomes" id="UP000054018">
    <property type="component" value="Unassembled WGS sequence"/>
</dbReference>
<dbReference type="Pfam" id="PF17767">
    <property type="entry name" value="NAPRTase_N"/>
    <property type="match status" value="1"/>
</dbReference>
<dbReference type="GO" id="GO:0004516">
    <property type="term" value="F:nicotinate phosphoribosyltransferase activity"/>
    <property type="evidence" value="ECO:0007669"/>
    <property type="project" value="UniProtKB-UniRule"/>
</dbReference>
<feature type="domain" description="Nicotinate phosphoribosyltransferase N-terminal" evidence="10">
    <location>
        <begin position="16"/>
        <end position="143"/>
    </location>
</feature>
<dbReference type="SUPFAM" id="SSF54675">
    <property type="entry name" value="Nicotinate/Quinolinate PRTase N-terminal domain-like"/>
    <property type="match status" value="1"/>
</dbReference>
<name>A0A0C9ZI21_9AGAM</name>
<evidence type="ECO:0000256" key="5">
    <source>
        <dbReference type="ARBA" id="ARBA00022598"/>
    </source>
</evidence>
<evidence type="ECO:0000256" key="2">
    <source>
        <dbReference type="ARBA" id="ARBA00010897"/>
    </source>
</evidence>
<comment type="similarity">
    <text evidence="2 8">Belongs to the NAPRTase family.</text>
</comment>
<evidence type="ECO:0000256" key="1">
    <source>
        <dbReference type="ARBA" id="ARBA00004952"/>
    </source>
</evidence>
<gene>
    <name evidence="11" type="ORF">PISMIDRAFT_673145</name>
</gene>
<evidence type="ECO:0000256" key="8">
    <source>
        <dbReference type="RuleBase" id="RU003838"/>
    </source>
</evidence>
<dbReference type="InterPro" id="IPR041525">
    <property type="entry name" value="N/Namide_PRibTrfase"/>
</dbReference>
<evidence type="ECO:0000313" key="12">
    <source>
        <dbReference type="Proteomes" id="UP000054018"/>
    </source>
</evidence>
<proteinExistence type="inferred from homology"/>
<dbReference type="InterPro" id="IPR040727">
    <property type="entry name" value="NAPRTase_N"/>
</dbReference>
<dbReference type="NCBIfam" id="TIGR01514">
    <property type="entry name" value="NAPRTase"/>
    <property type="match status" value="1"/>
</dbReference>
<organism evidence="11 12">
    <name type="scientific">Pisolithus microcarpus 441</name>
    <dbReference type="NCBI Taxonomy" id="765257"/>
    <lineage>
        <taxon>Eukaryota</taxon>
        <taxon>Fungi</taxon>
        <taxon>Dikarya</taxon>
        <taxon>Basidiomycota</taxon>
        <taxon>Agaricomycotina</taxon>
        <taxon>Agaricomycetes</taxon>
        <taxon>Agaricomycetidae</taxon>
        <taxon>Boletales</taxon>
        <taxon>Sclerodermatineae</taxon>
        <taxon>Pisolithaceae</taxon>
        <taxon>Pisolithus</taxon>
    </lineage>
</organism>
<dbReference type="EMBL" id="KN833691">
    <property type="protein sequence ID" value="KIK28891.1"/>
    <property type="molecule type" value="Genomic_DNA"/>
</dbReference>
<dbReference type="HAMAP" id="MF_00570">
    <property type="entry name" value="NAPRTase"/>
    <property type="match status" value="1"/>
</dbReference>
<dbReference type="Pfam" id="PF04095">
    <property type="entry name" value="NAPRTase"/>
    <property type="match status" value="1"/>
</dbReference>
<dbReference type="UniPathway" id="UPA00253">
    <property type="reaction ID" value="UER00457"/>
</dbReference>
<reference evidence="11 12" key="1">
    <citation type="submission" date="2014-04" db="EMBL/GenBank/DDBJ databases">
        <authorList>
            <consortium name="DOE Joint Genome Institute"/>
            <person name="Kuo A."/>
            <person name="Kohler A."/>
            <person name="Costa M.D."/>
            <person name="Nagy L.G."/>
            <person name="Floudas D."/>
            <person name="Copeland A."/>
            <person name="Barry K.W."/>
            <person name="Cichocki N."/>
            <person name="Veneault-Fourrey C."/>
            <person name="LaButti K."/>
            <person name="Lindquist E.A."/>
            <person name="Lipzen A."/>
            <person name="Lundell T."/>
            <person name="Morin E."/>
            <person name="Murat C."/>
            <person name="Sun H."/>
            <person name="Tunlid A."/>
            <person name="Henrissat B."/>
            <person name="Grigoriev I.V."/>
            <person name="Hibbett D.S."/>
            <person name="Martin F."/>
            <person name="Nordberg H.P."/>
            <person name="Cantor M.N."/>
            <person name="Hua S.X."/>
        </authorList>
    </citation>
    <scope>NUCLEOTIDE SEQUENCE [LARGE SCALE GENOMIC DNA]</scope>
    <source>
        <strain evidence="11 12">441</strain>
    </source>
</reference>
<sequence length="424" mass="48285">MGQDQSNASYRLKSILDSDLYKFTMQQAVRQHFPDAEAVYRFTHRDKSVFFSRRCINALQTSLTLFKDVFLTSDEKAWLAAKCPYFTTNYLDFLEQYRFKPEQVSVQFVPVSEDGQWGNVEIEARGPWVETILWEVPMMACLSELHFRIDRTDWSYNGQGEIAQHKAEALLQAGCSFSEFGTRRRRSYHTQDLVISSILKAAAKFPGVGKVSGTSNMLFAKKYNIAPVGTIAHEWFMGVAALTGYDDANIRALRLWEETYHDTLLVALTDTFSTQVFFKEFSQDRERVVKWQGLRHDSGDPLAFAPAARAMYKSVDVDYRKKSIIYSDSITLEKALALKKQCTEIDFPCSFGIGTFLTNDFHTKSSGYRDKSKALNMVIKLYSIDGQPCIKISDDLEKNTGDPATVAFVKKKYGLPVQNPTVEE</sequence>
<comment type="pathway">
    <text evidence="1 8">Cofactor biosynthesis; NAD(+) biosynthesis; nicotinate D-ribonucleotide from nicotinate: step 1/1.</text>
</comment>
<dbReference type="PIRSF" id="PIRSF000484">
    <property type="entry name" value="NAPRT"/>
    <property type="match status" value="1"/>
</dbReference>
<comment type="function">
    <text evidence="8">Catalyzes the synthesis of beta-nicotinate D-ribonucleotide from nicotinate and 5-phospho-D-ribose 1-phosphate at the expense of ATP.</text>
</comment>
<evidence type="ECO:0000259" key="9">
    <source>
        <dbReference type="Pfam" id="PF04095"/>
    </source>
</evidence>
<dbReference type="GO" id="GO:0034355">
    <property type="term" value="P:NAD+ biosynthetic process via the salvage pathway"/>
    <property type="evidence" value="ECO:0007669"/>
    <property type="project" value="TreeGrafter"/>
</dbReference>
<evidence type="ECO:0000256" key="7">
    <source>
        <dbReference type="ARBA" id="ARBA00048668"/>
    </source>
</evidence>
<dbReference type="PANTHER" id="PTHR11098:SF1">
    <property type="entry name" value="NICOTINATE PHOSPHORIBOSYLTRANSFERASE"/>
    <property type="match status" value="1"/>
</dbReference>
<keyword evidence="6 8" id="KW-0662">Pyridine nucleotide biosynthesis</keyword>
<dbReference type="GO" id="GO:0005829">
    <property type="term" value="C:cytosol"/>
    <property type="evidence" value="ECO:0007669"/>
    <property type="project" value="TreeGrafter"/>
</dbReference>
<keyword evidence="12" id="KW-1185">Reference proteome</keyword>
<dbReference type="SUPFAM" id="SSF51690">
    <property type="entry name" value="Nicotinate/Quinolinate PRTase C-terminal domain-like"/>
    <property type="match status" value="1"/>
</dbReference>
<evidence type="ECO:0000256" key="3">
    <source>
        <dbReference type="ARBA" id="ARBA00013236"/>
    </source>
</evidence>
<comment type="catalytic activity">
    <reaction evidence="7 8">
        <text>5-phospho-alpha-D-ribose 1-diphosphate + nicotinate + ATP + H2O = nicotinate beta-D-ribonucleotide + ADP + phosphate + diphosphate</text>
        <dbReference type="Rhea" id="RHEA:36163"/>
        <dbReference type="ChEBI" id="CHEBI:15377"/>
        <dbReference type="ChEBI" id="CHEBI:30616"/>
        <dbReference type="ChEBI" id="CHEBI:32544"/>
        <dbReference type="ChEBI" id="CHEBI:33019"/>
        <dbReference type="ChEBI" id="CHEBI:43474"/>
        <dbReference type="ChEBI" id="CHEBI:57502"/>
        <dbReference type="ChEBI" id="CHEBI:58017"/>
        <dbReference type="ChEBI" id="CHEBI:456216"/>
        <dbReference type="EC" id="6.3.4.21"/>
    </reaction>
</comment>
<accession>A0A0C9ZI21</accession>
<dbReference type="Gene3D" id="3.20.140.10">
    <property type="entry name" value="nicotinate phosphoribosyltransferase"/>
    <property type="match status" value="1"/>
</dbReference>
<dbReference type="OrthoDB" id="193380at2759"/>
<evidence type="ECO:0000313" key="11">
    <source>
        <dbReference type="EMBL" id="KIK28891.1"/>
    </source>
</evidence>
<dbReference type="STRING" id="765257.A0A0C9ZI21"/>
<protein>
    <recommendedName>
        <fullName evidence="3 8">Nicotinate phosphoribosyltransferase</fullName>
        <ecNumber evidence="3 8">6.3.4.21</ecNumber>
    </recommendedName>
</protein>
<keyword evidence="4" id="KW-0597">Phosphoprotein</keyword>
<dbReference type="InterPro" id="IPR007229">
    <property type="entry name" value="Nic_PRibTrfase-Fam"/>
</dbReference>
<comment type="PTM">
    <text evidence="8">Transiently phosphorylated on a His residue during the reaction cycle. Phosphorylation strongly increases the affinity for substrates and increases the rate of nicotinate D-ribonucleotide production. Dephosphorylation regenerates the low-affinity form of the enzyme, leading to product release.</text>
</comment>
<dbReference type="EC" id="6.3.4.21" evidence="3 8"/>
<dbReference type="NCBIfam" id="NF003704">
    <property type="entry name" value="PRK05321.1"/>
    <property type="match status" value="1"/>
</dbReference>
<evidence type="ECO:0000256" key="4">
    <source>
        <dbReference type="ARBA" id="ARBA00022553"/>
    </source>
</evidence>
<dbReference type="HOGENOM" id="CLU_030991_0_0_1"/>
<keyword evidence="5 8" id="KW-0436">Ligase</keyword>
<evidence type="ECO:0000256" key="6">
    <source>
        <dbReference type="ARBA" id="ARBA00022642"/>
    </source>
</evidence>
<dbReference type="PANTHER" id="PTHR11098">
    <property type="entry name" value="NICOTINATE PHOSPHORIBOSYLTRANSFERASE"/>
    <property type="match status" value="1"/>
</dbReference>